<feature type="signal peptide" evidence="13">
    <location>
        <begin position="1"/>
        <end position="28"/>
    </location>
</feature>
<feature type="domain" description="TSP C-terminal" evidence="15">
    <location>
        <begin position="821"/>
        <end position="1035"/>
    </location>
</feature>
<dbReference type="InterPro" id="IPR049883">
    <property type="entry name" value="NOTCH1_EGF-like"/>
</dbReference>
<dbReference type="InterPro" id="IPR013320">
    <property type="entry name" value="ConA-like_dom_sf"/>
</dbReference>
<dbReference type="OrthoDB" id="14563at2759"/>
<dbReference type="PROSITE" id="PS01187">
    <property type="entry name" value="EGF_CA"/>
    <property type="match status" value="2"/>
</dbReference>
<dbReference type="PROSITE" id="PS51236">
    <property type="entry name" value="TSP_CTER"/>
    <property type="match status" value="1"/>
</dbReference>
<evidence type="ECO:0000259" key="15">
    <source>
        <dbReference type="PROSITE" id="PS51236"/>
    </source>
</evidence>
<organism evidence="17">
    <name type="scientific">Thrips palmi</name>
    <name type="common">Melon thrips</name>
    <dbReference type="NCBI Taxonomy" id="161013"/>
    <lineage>
        <taxon>Eukaryota</taxon>
        <taxon>Metazoa</taxon>
        <taxon>Ecdysozoa</taxon>
        <taxon>Arthropoda</taxon>
        <taxon>Hexapoda</taxon>
        <taxon>Insecta</taxon>
        <taxon>Pterygota</taxon>
        <taxon>Neoptera</taxon>
        <taxon>Paraneoptera</taxon>
        <taxon>Thysanoptera</taxon>
        <taxon>Terebrantia</taxon>
        <taxon>Thripoidea</taxon>
        <taxon>Thripidae</taxon>
        <taxon>Thrips</taxon>
    </lineage>
</organism>
<dbReference type="SMART" id="SM00179">
    <property type="entry name" value="EGF_CA"/>
    <property type="match status" value="5"/>
</dbReference>
<evidence type="ECO:0000256" key="2">
    <source>
        <dbReference type="ARBA" id="ARBA00022536"/>
    </source>
</evidence>
<evidence type="ECO:0000256" key="8">
    <source>
        <dbReference type="ARBA" id="ARBA00023180"/>
    </source>
</evidence>
<evidence type="ECO:0000256" key="13">
    <source>
        <dbReference type="SAM" id="SignalP"/>
    </source>
</evidence>
<keyword evidence="8" id="KW-0325">Glycoprotein</keyword>
<keyword evidence="3 13" id="KW-0732">Signal</keyword>
<keyword evidence="7 9" id="KW-1015">Disulfide bond</keyword>
<dbReference type="Gene3D" id="2.60.120.200">
    <property type="match status" value="1"/>
</dbReference>
<evidence type="ECO:0000256" key="11">
    <source>
        <dbReference type="SAM" id="Coils"/>
    </source>
</evidence>
<dbReference type="FunFam" id="2.10.25.10:FF:000025">
    <property type="entry name" value="Thrombospondin 3"/>
    <property type="match status" value="1"/>
</dbReference>
<dbReference type="FunFam" id="2.10.25.10:FF:000027">
    <property type="entry name" value="Thrombospondin 3"/>
    <property type="match status" value="1"/>
</dbReference>
<dbReference type="InterPro" id="IPR000742">
    <property type="entry name" value="EGF"/>
</dbReference>
<dbReference type="Pfam" id="PF02412">
    <property type="entry name" value="TSP_3"/>
    <property type="match status" value="6"/>
</dbReference>
<feature type="domain" description="EGF-like" evidence="14">
    <location>
        <begin position="371"/>
        <end position="412"/>
    </location>
</feature>
<dbReference type="RefSeq" id="XP_034246291.1">
    <property type="nucleotide sequence ID" value="XM_034390400.1"/>
</dbReference>
<dbReference type="SMART" id="SM00181">
    <property type="entry name" value="EGF"/>
    <property type="match status" value="6"/>
</dbReference>
<feature type="disulfide bond" evidence="9">
    <location>
        <begin position="380"/>
        <end position="397"/>
    </location>
</feature>
<feature type="compositionally biased region" description="Basic and acidic residues" evidence="12">
    <location>
        <begin position="747"/>
        <end position="764"/>
    </location>
</feature>
<evidence type="ECO:0000256" key="9">
    <source>
        <dbReference type="PROSITE-ProRule" id="PRU00076"/>
    </source>
</evidence>
<accession>A0A6P8Z7Z3</accession>
<feature type="domain" description="EGF-like" evidence="14">
    <location>
        <begin position="413"/>
        <end position="448"/>
    </location>
</feature>
<feature type="compositionally biased region" description="Basic and acidic residues" evidence="12">
    <location>
        <begin position="720"/>
        <end position="733"/>
    </location>
</feature>
<dbReference type="InterPro" id="IPR018097">
    <property type="entry name" value="EGF_Ca-bd_CS"/>
</dbReference>
<dbReference type="GO" id="GO:0005576">
    <property type="term" value="C:extracellular region"/>
    <property type="evidence" value="ECO:0007669"/>
    <property type="project" value="InterPro"/>
</dbReference>
<dbReference type="Gene3D" id="2.10.25.10">
    <property type="entry name" value="Laminin"/>
    <property type="match status" value="6"/>
</dbReference>
<dbReference type="CDD" id="cd00054">
    <property type="entry name" value="EGF_CA"/>
    <property type="match status" value="2"/>
</dbReference>
<dbReference type="InterPro" id="IPR001881">
    <property type="entry name" value="EGF-like_Ca-bd_dom"/>
</dbReference>
<evidence type="ECO:0000256" key="10">
    <source>
        <dbReference type="PROSITE-ProRule" id="PRU00634"/>
    </source>
</evidence>
<dbReference type="InterPro" id="IPR024730">
    <property type="entry name" value="MSP1_EGF_1"/>
</dbReference>
<evidence type="ECO:0000313" key="17">
    <source>
        <dbReference type="RefSeq" id="XP_034246291.1"/>
    </source>
</evidence>
<evidence type="ECO:0000256" key="1">
    <source>
        <dbReference type="ARBA" id="ARBA00009456"/>
    </source>
</evidence>
<dbReference type="FunFam" id="4.10.1080.10:FF:000004">
    <property type="entry name" value="Cartilage oligomeric matrix protein"/>
    <property type="match status" value="1"/>
</dbReference>
<feature type="repeat" description="TSP type-3" evidence="10">
    <location>
        <begin position="649"/>
        <end position="684"/>
    </location>
</feature>
<keyword evidence="16" id="KW-1185">Reference proteome</keyword>
<keyword evidence="4" id="KW-0677">Repeat</keyword>
<sequence>MRRLGGLGPGAVLLAVAMAALLPEAAVGASHALDHELGASLEAALQEDSVVVAWTHLKPRGKKNAPETLLALDFPGSEGKFVLTLDRHEKKVVLDVTTEDGELQSQHWAVDPLSPEEPIKNMVLYLDQRQPGARARLYVDCETQGSLNLRRTPRELFNAVEAEAKTVHVSRERKHAVEVHGAMHASLMLDKLDCPKQEDRMVAIEPDGSGRPGERGPQGNELYPNRGDIPILHGCDECDKDLLVKTLDDLINAMKRLREEMEYQRTETRQLREMLEQCELCKGGEPAAIRITCESQPSPCFPGAECRDTPEGPRCGRCPQGYVGDGRNCKPGYTCAERPCFQGVRCYDTVEGAQCGPCPAGYQGDGQRCTPRNGCENNPCWPGVQCHPLQDHPFYRCGNCAAGFTGNGTTCHDLDECDLAEPCDPRVRCVNMQPGYRCDPCPQGYTGSPGVEGVGLEYAVQHRQRCSDIDECADGRNGGCAPHSICVNTEGSFHCGGCAKGFVGNQTVGCHNKPGLCPDGTDCDQNADCVRHTANSYRCRCRVGFAGDGLVCGPDRDLDGWPDYDLGCSFSRCRKDNCVLVPNSGQEDADKDGLGDVCDPDADDDLVPNGGDNCPLVYNPDQADTDQEGPDKQGDACDNCPTVPNVDQEDTDGDGIGDACDDDIDNDEILNHQDNCPKKANRDQMDTDGDGLGDVCDNCPKVPNSNQIDSDNDNVGDACDTNHDTDKDGHQDNVDNCPRIPNGDQLDTDRDGRGDACDNDRDNDGIPNLQDNCPLVYNPDQEDIDQNGVGDACQGDYDKDNVADHLDNCPNNSMIFSTDFRTYQTVVLDPEGDSQIDPNWVIYNKGAEIVQTMNSDPGLAVGFDSFGGVDFEGTFFVDTEIDDDYVGFIFSYQDNHKFYTVAWKKHTQTYWQSTPFRAVAEPGIQIKLVNSRSGPGQMLRNSLWHTGDTPDQVRLLWKDPRNVGWKEKTAYRWLLLHRPTIGLIRLRIFEGESMVADSGNIFDNTLKGGRLGVFCFSQEMIIWSDLVYRCNDHVPETIYRELPPRLQKEVHIDFSKTPMPNFYNNNSKK</sequence>
<evidence type="ECO:0000256" key="6">
    <source>
        <dbReference type="ARBA" id="ARBA00022889"/>
    </source>
</evidence>
<protein>
    <submittedName>
        <fullName evidence="17">Cartilage oligomeric matrix protein isoform X2</fullName>
    </submittedName>
</protein>
<dbReference type="Pfam" id="PF07645">
    <property type="entry name" value="EGF_CA"/>
    <property type="match status" value="2"/>
</dbReference>
<name>A0A6P8Z7Z3_THRPL</name>
<dbReference type="Pfam" id="PF12946">
    <property type="entry name" value="EGF_MSP1_1"/>
    <property type="match status" value="1"/>
</dbReference>
<dbReference type="InterPro" id="IPR024665">
    <property type="entry name" value="TSP/COMP_CC"/>
</dbReference>
<feature type="repeat" description="TSP type-3" evidence="10">
    <location>
        <begin position="587"/>
        <end position="622"/>
    </location>
</feature>
<dbReference type="InterPro" id="IPR008859">
    <property type="entry name" value="Thrombospondin_C"/>
</dbReference>
<evidence type="ECO:0000256" key="3">
    <source>
        <dbReference type="ARBA" id="ARBA00022729"/>
    </source>
</evidence>
<dbReference type="PROSITE" id="PS51234">
    <property type="entry name" value="TSP3"/>
    <property type="match status" value="3"/>
</dbReference>
<dbReference type="PANTHER" id="PTHR10199">
    <property type="entry name" value="THROMBOSPONDIN"/>
    <property type="match status" value="1"/>
</dbReference>
<dbReference type="SUPFAM" id="SSF57196">
    <property type="entry name" value="EGF/Laminin"/>
    <property type="match status" value="2"/>
</dbReference>
<feature type="domain" description="EGF-like" evidence="14">
    <location>
        <begin position="513"/>
        <end position="553"/>
    </location>
</feature>
<evidence type="ECO:0000256" key="4">
    <source>
        <dbReference type="ARBA" id="ARBA00022737"/>
    </source>
</evidence>
<reference evidence="17" key="1">
    <citation type="submission" date="2025-08" db="UniProtKB">
        <authorList>
            <consortium name="RefSeq"/>
        </authorList>
    </citation>
    <scope>IDENTIFICATION</scope>
    <source>
        <tissue evidence="17">Total insect</tissue>
    </source>
</reference>
<evidence type="ECO:0000259" key="14">
    <source>
        <dbReference type="PROSITE" id="PS50026"/>
    </source>
</evidence>
<dbReference type="CTD" id="33941"/>
<dbReference type="GO" id="GO:0005509">
    <property type="term" value="F:calcium ion binding"/>
    <property type="evidence" value="ECO:0007669"/>
    <property type="project" value="UniProtKB-UniRule"/>
</dbReference>
<dbReference type="InterPro" id="IPR028974">
    <property type="entry name" value="TSP_type-3_rpt"/>
</dbReference>
<keyword evidence="11" id="KW-0175">Coiled coil</keyword>
<dbReference type="GO" id="GO:0007155">
    <property type="term" value="P:cell adhesion"/>
    <property type="evidence" value="ECO:0007669"/>
    <property type="project" value="UniProtKB-KW"/>
</dbReference>
<dbReference type="PROSITE" id="PS01186">
    <property type="entry name" value="EGF_2"/>
    <property type="match status" value="1"/>
</dbReference>
<feature type="coiled-coil region" evidence="11">
    <location>
        <begin position="240"/>
        <end position="274"/>
    </location>
</feature>
<evidence type="ECO:0000256" key="5">
    <source>
        <dbReference type="ARBA" id="ARBA00022837"/>
    </source>
</evidence>
<dbReference type="GeneID" id="117648150"/>
<dbReference type="Gene3D" id="4.10.1080.10">
    <property type="entry name" value="TSP type-3 repeat"/>
    <property type="match status" value="2"/>
</dbReference>
<keyword evidence="5 10" id="KW-0106">Calcium</keyword>
<gene>
    <name evidence="17" type="primary">LOC117648150</name>
</gene>
<dbReference type="PANTHER" id="PTHR10199:SF100">
    <property type="entry name" value="THROMBOSPONDIN, ISOFORM A"/>
    <property type="match status" value="1"/>
</dbReference>
<keyword evidence="6" id="KW-0130">Cell adhesion</keyword>
<dbReference type="FunFam" id="4.10.1080.10:FF:000001">
    <property type="entry name" value="Thrombospondin 3"/>
    <property type="match status" value="1"/>
</dbReference>
<dbReference type="SUPFAM" id="SSF49899">
    <property type="entry name" value="Concanavalin A-like lectins/glucanases"/>
    <property type="match status" value="1"/>
</dbReference>
<feature type="repeat" description="TSP type-3" evidence="10">
    <location>
        <begin position="746"/>
        <end position="781"/>
    </location>
</feature>
<evidence type="ECO:0000256" key="12">
    <source>
        <dbReference type="SAM" id="MobiDB-lite"/>
    </source>
</evidence>
<dbReference type="FunFam" id="2.10.25.10:FF:000232">
    <property type="entry name" value="thrombospondin-3 isoform X1"/>
    <property type="match status" value="1"/>
</dbReference>
<feature type="domain" description="EGF-like" evidence="14">
    <location>
        <begin position="289"/>
        <end position="330"/>
    </location>
</feature>
<dbReference type="InterPro" id="IPR017897">
    <property type="entry name" value="Thrombospondin_3_rpt"/>
</dbReference>
<dbReference type="CDD" id="cd16081">
    <property type="entry name" value="TSPcc_insect"/>
    <property type="match status" value="1"/>
</dbReference>
<comment type="similarity">
    <text evidence="1">Belongs to the thrombospondin family.</text>
</comment>
<feature type="region of interest" description="Disordered" evidence="12">
    <location>
        <begin position="609"/>
        <end position="666"/>
    </location>
</feature>
<evidence type="ECO:0000313" key="16">
    <source>
        <dbReference type="Proteomes" id="UP000515158"/>
    </source>
</evidence>
<dbReference type="FunFam" id="2.60.120.200:FF:000002">
    <property type="entry name" value="Thrombospondin 3"/>
    <property type="match status" value="1"/>
</dbReference>
<comment type="caution">
    <text evidence="9">Lacks conserved residue(s) required for the propagation of feature annotation.</text>
</comment>
<feature type="chain" id="PRO_5028006716" evidence="13">
    <location>
        <begin position="29"/>
        <end position="1069"/>
    </location>
</feature>
<dbReference type="CDD" id="cd00053">
    <property type="entry name" value="EGF"/>
    <property type="match status" value="1"/>
</dbReference>
<proteinExistence type="inferred from homology"/>
<dbReference type="AlphaFoldDB" id="A0A6P8Z7Z3"/>
<evidence type="ECO:0000256" key="7">
    <source>
        <dbReference type="ARBA" id="ARBA00023157"/>
    </source>
</evidence>
<dbReference type="Pfam" id="PF05735">
    <property type="entry name" value="TSP_C"/>
    <property type="match status" value="1"/>
</dbReference>
<feature type="compositionally biased region" description="Acidic residues" evidence="12">
    <location>
        <begin position="647"/>
        <end position="666"/>
    </location>
</feature>
<keyword evidence="2 9" id="KW-0245">EGF-like domain</keyword>
<feature type="region of interest" description="Disordered" evidence="12">
    <location>
        <begin position="704"/>
        <end position="770"/>
    </location>
</feature>
<feature type="region of interest" description="Disordered" evidence="12">
    <location>
        <begin position="204"/>
        <end position="225"/>
    </location>
</feature>
<dbReference type="Proteomes" id="UP000515158">
    <property type="component" value="Unplaced"/>
</dbReference>
<dbReference type="Pfam" id="PF11598">
    <property type="entry name" value="COMP"/>
    <property type="match status" value="1"/>
</dbReference>
<dbReference type="PROSITE" id="PS50026">
    <property type="entry name" value="EGF_3"/>
    <property type="match status" value="4"/>
</dbReference>
<dbReference type="SUPFAM" id="SSF103647">
    <property type="entry name" value="TSP type-3 repeat"/>
    <property type="match status" value="3"/>
</dbReference>
<dbReference type="InterPro" id="IPR003367">
    <property type="entry name" value="Thrombospondin_3-like_rpt"/>
</dbReference>